<dbReference type="EMBL" id="CP049806">
    <property type="protein sequence ID" value="QIT17382.1"/>
    <property type="molecule type" value="Genomic_DNA"/>
</dbReference>
<dbReference type="PANTHER" id="PTHR38460">
    <property type="entry name" value="TAUTOMERASE YOLI-RELATED"/>
    <property type="match status" value="1"/>
</dbReference>
<accession>A0A3G6XX57</accession>
<protein>
    <submittedName>
        <fullName evidence="1">Tautomerase family protein</fullName>
    </submittedName>
</protein>
<dbReference type="InterPro" id="IPR014347">
    <property type="entry name" value="Tautomerase/MIF_sf"/>
</dbReference>
<organism evidence="1 2">
    <name type="scientific">Acinetobacter pittii</name>
    <name type="common">Acinetobacter genomosp. 3</name>
    <dbReference type="NCBI Taxonomy" id="48296"/>
    <lineage>
        <taxon>Bacteria</taxon>
        <taxon>Pseudomonadati</taxon>
        <taxon>Pseudomonadota</taxon>
        <taxon>Gammaproteobacteria</taxon>
        <taxon>Moraxellales</taxon>
        <taxon>Moraxellaceae</taxon>
        <taxon>Acinetobacter</taxon>
        <taxon>Acinetobacter calcoaceticus/baumannii complex</taxon>
    </lineage>
</organism>
<dbReference type="PANTHER" id="PTHR38460:SF1">
    <property type="entry name" value="TAUTOMERASE YOLI-RELATED"/>
    <property type="match status" value="1"/>
</dbReference>
<gene>
    <name evidence="1" type="ORF">G8E09_06445</name>
</gene>
<reference evidence="1 2" key="1">
    <citation type="submission" date="2020-03" db="EMBL/GenBank/DDBJ databases">
        <authorList>
            <person name="Zhang L."/>
            <person name="Han X."/>
            <person name="Chen Y."/>
            <person name="Yu Y."/>
        </authorList>
    </citation>
    <scope>NUCLEOTIDE SEQUENCE [LARGE SCALE GENOMIC DNA]</scope>
    <source>
        <strain evidence="1 2">A1254</strain>
    </source>
</reference>
<dbReference type="AlphaFoldDB" id="A0A3G6XX57"/>
<dbReference type="Pfam" id="PF14552">
    <property type="entry name" value="Tautomerase_2"/>
    <property type="match status" value="1"/>
</dbReference>
<dbReference type="SUPFAM" id="SSF55331">
    <property type="entry name" value="Tautomerase/MIF"/>
    <property type="match status" value="1"/>
</dbReference>
<evidence type="ECO:0000313" key="2">
    <source>
        <dbReference type="Proteomes" id="UP000501692"/>
    </source>
</evidence>
<dbReference type="RefSeq" id="WP_151282911.1">
    <property type="nucleotide sequence ID" value="NZ_CP049806.1"/>
</dbReference>
<evidence type="ECO:0000313" key="1">
    <source>
        <dbReference type="EMBL" id="QIT17382.1"/>
    </source>
</evidence>
<dbReference type="Gene3D" id="3.30.429.10">
    <property type="entry name" value="Macrophage Migration Inhibitory Factor"/>
    <property type="match status" value="1"/>
</dbReference>
<dbReference type="InterPro" id="IPR037479">
    <property type="entry name" value="Tauto_MSAD"/>
</dbReference>
<dbReference type="Proteomes" id="UP000501692">
    <property type="component" value="Chromosome"/>
</dbReference>
<proteinExistence type="predicted"/>
<sequence>MPMIRFTTSYAYTTLEKAQISKIVQTCMEDYFDTPQNDCFHIFEQLPQGNIFVDANYWVKSPRTEKFMLLYITSGKPRTAQQKSDLMQHVTAQLHQELNIPEQDVMFVIVQNSAEDWCFGHAQRADLYLKMLASKQ</sequence>
<name>A0A3G6XX57_ACIPI</name>